<dbReference type="Proteomes" id="UP000095283">
    <property type="component" value="Unplaced"/>
</dbReference>
<keyword evidence="2" id="KW-1185">Reference proteome</keyword>
<dbReference type="GO" id="GO:0003676">
    <property type="term" value="F:nucleic acid binding"/>
    <property type="evidence" value="ECO:0007669"/>
    <property type="project" value="InterPro"/>
</dbReference>
<dbReference type="Pfam" id="PF13358">
    <property type="entry name" value="DDE_3"/>
    <property type="match status" value="1"/>
</dbReference>
<evidence type="ECO:0000313" key="2">
    <source>
        <dbReference type="Proteomes" id="UP000095283"/>
    </source>
</evidence>
<dbReference type="Gene3D" id="3.30.420.10">
    <property type="entry name" value="Ribonuclease H-like superfamily/Ribonuclease H"/>
    <property type="match status" value="1"/>
</dbReference>
<dbReference type="WBParaSite" id="Hba_17965">
    <property type="protein sequence ID" value="Hba_17965"/>
    <property type="gene ID" value="Hba_17965"/>
</dbReference>
<reference evidence="3" key="1">
    <citation type="submission" date="2016-11" db="UniProtKB">
        <authorList>
            <consortium name="WormBaseParasite"/>
        </authorList>
    </citation>
    <scope>IDENTIFICATION</scope>
</reference>
<protein>
    <submittedName>
        <fullName evidence="3">DDE_3 domain-containing protein</fullName>
    </submittedName>
</protein>
<accession>A0A1I7XJS4</accession>
<evidence type="ECO:0000259" key="1">
    <source>
        <dbReference type="Pfam" id="PF13358"/>
    </source>
</evidence>
<organism evidence="2 3">
    <name type="scientific">Heterorhabditis bacteriophora</name>
    <name type="common">Entomopathogenic nematode worm</name>
    <dbReference type="NCBI Taxonomy" id="37862"/>
    <lineage>
        <taxon>Eukaryota</taxon>
        <taxon>Metazoa</taxon>
        <taxon>Ecdysozoa</taxon>
        <taxon>Nematoda</taxon>
        <taxon>Chromadorea</taxon>
        <taxon>Rhabditida</taxon>
        <taxon>Rhabditina</taxon>
        <taxon>Rhabditomorpha</taxon>
        <taxon>Strongyloidea</taxon>
        <taxon>Heterorhabditidae</taxon>
        <taxon>Heterorhabditis</taxon>
    </lineage>
</organism>
<dbReference type="AlphaFoldDB" id="A0A1I7XJS4"/>
<feature type="domain" description="Tc1-like transposase DDE" evidence="1">
    <location>
        <begin position="58"/>
        <end position="165"/>
    </location>
</feature>
<sequence>MKKCPQLTQEHNDERLCWARIFMRCDWEKVIFSDEKKFNLNGPDGCHSYWRDLRSALVWGAFSAMGLVDLAFVSTKMNSADYQHVLGHRLVPYVQRFPGVSFTFQQENATIHASRSTKTWLQDNSVDTVDWPSCSSDLNPLENLWAILVRRIYADYRQFEAVKDLQNAISKAWNEVDESVIKNLVNSKPERIFQVINRSGSCTDY</sequence>
<dbReference type="InterPro" id="IPR052338">
    <property type="entry name" value="Transposase_5"/>
</dbReference>
<evidence type="ECO:0000313" key="3">
    <source>
        <dbReference type="WBParaSite" id="Hba_17965"/>
    </source>
</evidence>
<dbReference type="PANTHER" id="PTHR23022:SF129">
    <property type="entry name" value="TRANSPOSABLE ELEMENT TC3 TRANSPOSASE"/>
    <property type="match status" value="1"/>
</dbReference>
<dbReference type="InterPro" id="IPR036397">
    <property type="entry name" value="RNaseH_sf"/>
</dbReference>
<name>A0A1I7XJS4_HETBA</name>
<dbReference type="InterPro" id="IPR038717">
    <property type="entry name" value="Tc1-like_DDE_dom"/>
</dbReference>
<proteinExistence type="predicted"/>
<dbReference type="PANTHER" id="PTHR23022">
    <property type="entry name" value="TRANSPOSABLE ELEMENT-RELATED"/>
    <property type="match status" value="1"/>
</dbReference>